<dbReference type="Gene3D" id="3.90.20.20">
    <property type="match status" value="1"/>
</dbReference>
<dbReference type="InterPro" id="IPR000740">
    <property type="entry name" value="GrpE"/>
</dbReference>
<dbReference type="PROSITE" id="PS01071">
    <property type="entry name" value="GRPE"/>
    <property type="match status" value="1"/>
</dbReference>
<dbReference type="SUPFAM" id="SSF51064">
    <property type="entry name" value="Head domain of nucleotide exchange factor GrpE"/>
    <property type="match status" value="1"/>
</dbReference>
<dbReference type="PANTHER" id="PTHR21237:SF23">
    <property type="entry name" value="GRPE PROTEIN HOMOLOG, MITOCHONDRIAL"/>
    <property type="match status" value="1"/>
</dbReference>
<reference evidence="6" key="1">
    <citation type="submission" date="2022-07" db="EMBL/GenBank/DDBJ databases">
        <title>The genome of Lyophyllum shimeji provides insight into the initial evolution of ectomycorrhizal fungal genome.</title>
        <authorList>
            <person name="Kobayashi Y."/>
            <person name="Shibata T."/>
            <person name="Hirakawa H."/>
            <person name="Shigenobu S."/>
            <person name="Nishiyama T."/>
            <person name="Yamada A."/>
            <person name="Hasebe M."/>
            <person name="Kawaguchi M."/>
        </authorList>
    </citation>
    <scope>NUCLEOTIDE SEQUENCE</scope>
    <source>
        <strain evidence="6">AT787</strain>
    </source>
</reference>
<dbReference type="InterPro" id="IPR013805">
    <property type="entry name" value="GrpE_CC"/>
</dbReference>
<protein>
    <recommendedName>
        <fullName evidence="3">GrpE protein homolog, mitochondrial</fullName>
    </recommendedName>
</protein>
<dbReference type="GO" id="GO:0042803">
    <property type="term" value="F:protein homodimerization activity"/>
    <property type="evidence" value="ECO:0007669"/>
    <property type="project" value="InterPro"/>
</dbReference>
<accession>A0A9P3PFF6</accession>
<dbReference type="GO" id="GO:0001405">
    <property type="term" value="C:PAM complex, Tim23 associated import motor"/>
    <property type="evidence" value="ECO:0007669"/>
    <property type="project" value="TreeGrafter"/>
</dbReference>
<dbReference type="Proteomes" id="UP001063166">
    <property type="component" value="Unassembled WGS sequence"/>
</dbReference>
<comment type="similarity">
    <text evidence="2">Belongs to the GrpE family.</text>
</comment>
<keyword evidence="4" id="KW-0143">Chaperone</keyword>
<evidence type="ECO:0000313" key="7">
    <source>
        <dbReference type="Proteomes" id="UP001063166"/>
    </source>
</evidence>
<feature type="compositionally biased region" description="Basic and acidic residues" evidence="5">
    <location>
        <begin position="105"/>
        <end position="129"/>
    </location>
</feature>
<comment type="caution">
    <text evidence="6">The sequence shown here is derived from an EMBL/GenBank/DDBJ whole genome shotgun (WGS) entry which is preliminary data.</text>
</comment>
<evidence type="ECO:0000313" key="6">
    <source>
        <dbReference type="EMBL" id="GLB34948.1"/>
    </source>
</evidence>
<evidence type="ECO:0000256" key="4">
    <source>
        <dbReference type="ARBA" id="ARBA00023186"/>
    </source>
</evidence>
<gene>
    <name evidence="6" type="primary">mge1</name>
    <name evidence="6" type="ORF">LshimejAT787_0205130</name>
</gene>
<dbReference type="GO" id="GO:0006457">
    <property type="term" value="P:protein folding"/>
    <property type="evidence" value="ECO:0007669"/>
    <property type="project" value="InterPro"/>
</dbReference>
<dbReference type="EMBL" id="BRPK01000002">
    <property type="protein sequence ID" value="GLB34948.1"/>
    <property type="molecule type" value="Genomic_DNA"/>
</dbReference>
<dbReference type="AlphaFoldDB" id="A0A9P3PFF6"/>
<dbReference type="PANTHER" id="PTHR21237">
    <property type="entry name" value="GRPE PROTEIN"/>
    <property type="match status" value="1"/>
</dbReference>
<feature type="region of interest" description="Disordered" evidence="5">
    <location>
        <begin position="103"/>
        <end position="143"/>
    </location>
</feature>
<proteinExistence type="inferred from homology"/>
<dbReference type="GO" id="GO:0051087">
    <property type="term" value="F:protein-folding chaperone binding"/>
    <property type="evidence" value="ECO:0007669"/>
    <property type="project" value="InterPro"/>
</dbReference>
<evidence type="ECO:0000256" key="3">
    <source>
        <dbReference type="ARBA" id="ARBA00014521"/>
    </source>
</evidence>
<dbReference type="GO" id="GO:0000774">
    <property type="term" value="F:adenyl-nucleotide exchange factor activity"/>
    <property type="evidence" value="ECO:0007669"/>
    <property type="project" value="InterPro"/>
</dbReference>
<comment type="subcellular location">
    <subcellularLocation>
        <location evidence="1">Mitochondrion matrix</location>
    </subcellularLocation>
</comment>
<dbReference type="SUPFAM" id="SSF58014">
    <property type="entry name" value="Coiled-coil domain of nucleotide exchange factor GrpE"/>
    <property type="match status" value="1"/>
</dbReference>
<dbReference type="FunFam" id="2.30.22.10:FF:000002">
    <property type="entry name" value="GrpE protein homolog"/>
    <property type="match status" value="1"/>
</dbReference>
<dbReference type="InterPro" id="IPR009012">
    <property type="entry name" value="GrpE_head"/>
</dbReference>
<evidence type="ECO:0000256" key="1">
    <source>
        <dbReference type="ARBA" id="ARBA00004305"/>
    </source>
</evidence>
<dbReference type="Gene3D" id="2.30.22.10">
    <property type="entry name" value="Head domain of nucleotide exchange factor GrpE"/>
    <property type="match status" value="1"/>
</dbReference>
<dbReference type="CDD" id="cd00446">
    <property type="entry name" value="GrpE"/>
    <property type="match status" value="1"/>
</dbReference>
<dbReference type="OrthoDB" id="201635at2759"/>
<sequence>MDSRICLRGGRKGFIIGVPAPCSGLCRFPQNFPSCLTRKLFDGNTRRPICQHNTPPSITHTATTMATAAHALQTLRSSTALVSSRTFARSAVHRSTRLSVLGRRHYSEKVEEKSEEKNTEAKDAGKGEEPSLTPEQQKLKEKEAEVVDLTSRLRYLQADFLNLQRNAAREKEQTRDFAITRFAGDLLETADVLAMAIKSVPPSVISPAESTTAEPSDKPAEKTALQYLQELHQGVELTQRQLLQTLFKYHVKPYDPTGDKFDPNVHEALYQAPIPGKEPGTVIDCQKIGYTIKDRVLRAAQVGVAQDTS</sequence>
<evidence type="ECO:0000256" key="5">
    <source>
        <dbReference type="SAM" id="MobiDB-lite"/>
    </source>
</evidence>
<keyword evidence="7" id="KW-1185">Reference proteome</keyword>
<dbReference type="HAMAP" id="MF_01151">
    <property type="entry name" value="GrpE"/>
    <property type="match status" value="1"/>
</dbReference>
<evidence type="ECO:0000256" key="2">
    <source>
        <dbReference type="ARBA" id="ARBA00009054"/>
    </source>
</evidence>
<dbReference type="GO" id="GO:0051082">
    <property type="term" value="F:unfolded protein binding"/>
    <property type="evidence" value="ECO:0007669"/>
    <property type="project" value="TreeGrafter"/>
</dbReference>
<name>A0A9P3PFF6_LYOSH</name>
<dbReference type="Pfam" id="PF01025">
    <property type="entry name" value="GrpE"/>
    <property type="match status" value="1"/>
</dbReference>
<organism evidence="6 7">
    <name type="scientific">Lyophyllum shimeji</name>
    <name type="common">Hon-shimeji</name>
    <name type="synonym">Tricholoma shimeji</name>
    <dbReference type="NCBI Taxonomy" id="47721"/>
    <lineage>
        <taxon>Eukaryota</taxon>
        <taxon>Fungi</taxon>
        <taxon>Dikarya</taxon>
        <taxon>Basidiomycota</taxon>
        <taxon>Agaricomycotina</taxon>
        <taxon>Agaricomycetes</taxon>
        <taxon>Agaricomycetidae</taxon>
        <taxon>Agaricales</taxon>
        <taxon>Tricholomatineae</taxon>
        <taxon>Lyophyllaceae</taxon>
        <taxon>Lyophyllum</taxon>
    </lineage>
</organism>
<dbReference type="GO" id="GO:0030150">
    <property type="term" value="P:protein import into mitochondrial matrix"/>
    <property type="evidence" value="ECO:0007669"/>
    <property type="project" value="TreeGrafter"/>
</dbReference>